<gene>
    <name evidence="9" type="ORF">Q767_14320</name>
</gene>
<dbReference type="EMBL" id="JRLZ01000018">
    <property type="protein sequence ID" value="KGO93845.1"/>
    <property type="molecule type" value="Genomic_DNA"/>
</dbReference>
<keyword evidence="2" id="KW-0238">DNA-binding</keyword>
<evidence type="ECO:0000256" key="5">
    <source>
        <dbReference type="SAM" id="Coils"/>
    </source>
</evidence>
<feature type="chain" id="PRO_5004750417" description="HTH araC/xylS-type domain-containing protein" evidence="7">
    <location>
        <begin position="21"/>
        <end position="589"/>
    </location>
</feature>
<dbReference type="PATRIC" id="fig|1107311.3.peg.924"/>
<accession>V6SDE2</accession>
<dbReference type="Proteomes" id="UP000030149">
    <property type="component" value="Unassembled WGS sequence"/>
</dbReference>
<name>V6SDE2_9FLAO</name>
<keyword evidence="4" id="KW-0802">TPR repeat</keyword>
<dbReference type="Gene3D" id="1.25.40.10">
    <property type="entry name" value="Tetratricopeptide repeat domain"/>
    <property type="match status" value="2"/>
</dbReference>
<dbReference type="InterPro" id="IPR018060">
    <property type="entry name" value="HTH_AraC"/>
</dbReference>
<dbReference type="PROSITE" id="PS01124">
    <property type="entry name" value="HTH_ARAC_FAMILY_2"/>
    <property type="match status" value="1"/>
</dbReference>
<dbReference type="SUPFAM" id="SSF48452">
    <property type="entry name" value="TPR-like"/>
    <property type="match status" value="2"/>
</dbReference>
<reference evidence="10" key="1">
    <citation type="submission" date="2013-09" db="EMBL/GenBank/DDBJ databases">
        <authorList>
            <person name="Zeng Z."/>
            <person name="Chen C."/>
        </authorList>
    </citation>
    <scope>NUCLEOTIDE SEQUENCE [LARGE SCALE GENOMIC DNA]</scope>
    <source>
        <strain evidence="10">DK69</strain>
    </source>
</reference>
<evidence type="ECO:0000313" key="10">
    <source>
        <dbReference type="Proteomes" id="UP000030149"/>
    </source>
</evidence>
<keyword evidence="6" id="KW-0472">Membrane</keyword>
<keyword evidence="1" id="KW-0805">Transcription regulation</keyword>
<comment type="caution">
    <text evidence="9">The sequence shown here is derived from an EMBL/GenBank/DDBJ whole genome shotgun (WGS) entry which is preliminary data.</text>
</comment>
<dbReference type="InterPro" id="IPR019734">
    <property type="entry name" value="TPR_rpt"/>
</dbReference>
<dbReference type="SMART" id="SM00342">
    <property type="entry name" value="HTH_ARAC"/>
    <property type="match status" value="1"/>
</dbReference>
<organism evidence="9 10">
    <name type="scientific">Flavobacterium enshiense DK69</name>
    <dbReference type="NCBI Taxonomy" id="1107311"/>
    <lineage>
        <taxon>Bacteria</taxon>
        <taxon>Pseudomonadati</taxon>
        <taxon>Bacteroidota</taxon>
        <taxon>Flavobacteriia</taxon>
        <taxon>Flavobacteriales</taxon>
        <taxon>Flavobacteriaceae</taxon>
        <taxon>Flavobacterium</taxon>
    </lineage>
</organism>
<sequence length="589" mass="68765">MRLFLYFSFFILTSSLFAQGSSVLSDEEYQKLQDKARAFINSDVDSAFFYVNKIEKSKNDIHQSFALGLKSYLYQLNGDSIKSRQLYKQAFDLLRKVPAGVQKSKQNAYLLNYGGLAEWKRGNYSKALEYYQQGKKLSENANDLMQVVKFNNNISLINGEVGNYRLAINAAKESDKFTNKIEYLYNEEQFTNAKCNINFNLGNFYKLYYSENRNNRVLLDSAEYYLKKAIVFSKNLEIIKIGAEMNLANTYLLKKDFNSAKKIHHKLLVYTKNKEYIEEYSLTNRNLGELYYVLKEYDKALVYFQKVDSIYEEDNGVNGSDYIYSNYYQAKIWSLKKDYDKALSHSKIYLENFEKQESKLNEEIIGVNYNLSNNDLKKEMNDMQSELKNKGLLKKVGYVFLIVLFVLLVFGLLKNRNDKRKIDKKLNDLIVEYKVNIEKKDELVEETLELQSNIGESENQIKKENTIISIDEEKENEIVEKLKKLENKLSYLNPDFTQQFVAKKIKTNTTYLSYVVNKRFGKSFSEYSNELKINYVINEMISNPTYRKYSTQAIAESVGFKNAVSFTKSFSKRTGVTPVQFAKKLDDTI</sequence>
<dbReference type="AlphaFoldDB" id="V6SDE2"/>
<evidence type="ECO:0000256" key="3">
    <source>
        <dbReference type="ARBA" id="ARBA00023163"/>
    </source>
</evidence>
<reference evidence="9 10" key="2">
    <citation type="journal article" date="2015" name="Stand. Genomic Sci.">
        <title>High quality draft genomic sequence of Flavobacterium enshiense DK69(T) and comparison among Flavobacterium genomes.</title>
        <authorList>
            <person name="Zeng Z."/>
            <person name="Chen C."/>
            <person name="Du H."/>
            <person name="Wang G."/>
            <person name="Li M."/>
        </authorList>
    </citation>
    <scope>NUCLEOTIDE SEQUENCE [LARGE SCALE GENOMIC DNA]</scope>
    <source>
        <strain evidence="9 10">DK69</strain>
    </source>
</reference>
<dbReference type="GO" id="GO:0003700">
    <property type="term" value="F:DNA-binding transcription factor activity"/>
    <property type="evidence" value="ECO:0007669"/>
    <property type="project" value="InterPro"/>
</dbReference>
<dbReference type="eggNOG" id="COG0457">
    <property type="taxonomic scope" value="Bacteria"/>
</dbReference>
<feature type="coiled-coil region" evidence="5">
    <location>
        <begin position="440"/>
        <end position="488"/>
    </location>
</feature>
<dbReference type="PANTHER" id="PTHR43280:SF29">
    <property type="entry name" value="ARAC-FAMILY TRANSCRIPTIONAL REGULATOR"/>
    <property type="match status" value="1"/>
</dbReference>
<evidence type="ECO:0000313" key="9">
    <source>
        <dbReference type="EMBL" id="KGO93845.1"/>
    </source>
</evidence>
<dbReference type="eggNOG" id="COG2207">
    <property type="taxonomic scope" value="Bacteria"/>
</dbReference>
<evidence type="ECO:0000256" key="7">
    <source>
        <dbReference type="SAM" id="SignalP"/>
    </source>
</evidence>
<dbReference type="STRING" id="1107311.Q767_14320"/>
<keyword evidence="6" id="KW-1133">Transmembrane helix</keyword>
<keyword evidence="5" id="KW-0175">Coiled coil</keyword>
<feature type="signal peptide" evidence="7">
    <location>
        <begin position="1"/>
        <end position="20"/>
    </location>
</feature>
<proteinExistence type="predicted"/>
<evidence type="ECO:0000256" key="4">
    <source>
        <dbReference type="PROSITE-ProRule" id="PRU00339"/>
    </source>
</evidence>
<keyword evidence="3" id="KW-0804">Transcription</keyword>
<feature type="domain" description="HTH araC/xylS-type" evidence="8">
    <location>
        <begin position="479"/>
        <end position="584"/>
    </location>
</feature>
<dbReference type="Pfam" id="PF12833">
    <property type="entry name" value="HTH_18"/>
    <property type="match status" value="1"/>
</dbReference>
<keyword evidence="6" id="KW-0812">Transmembrane</keyword>
<evidence type="ECO:0000259" key="8">
    <source>
        <dbReference type="PROSITE" id="PS01124"/>
    </source>
</evidence>
<dbReference type="SUPFAM" id="SSF46689">
    <property type="entry name" value="Homeodomain-like"/>
    <property type="match status" value="1"/>
</dbReference>
<dbReference type="Gene3D" id="1.10.10.60">
    <property type="entry name" value="Homeodomain-like"/>
    <property type="match status" value="2"/>
</dbReference>
<dbReference type="OrthoDB" id="5295174at2"/>
<keyword evidence="7" id="KW-0732">Signal</keyword>
<dbReference type="SMART" id="SM00028">
    <property type="entry name" value="TPR"/>
    <property type="match status" value="4"/>
</dbReference>
<protein>
    <recommendedName>
        <fullName evidence="8">HTH araC/xylS-type domain-containing protein</fullName>
    </recommendedName>
</protein>
<feature type="repeat" description="TPR" evidence="4">
    <location>
        <begin position="281"/>
        <end position="314"/>
    </location>
</feature>
<feature type="transmembrane region" description="Helical" evidence="6">
    <location>
        <begin position="396"/>
        <end position="413"/>
    </location>
</feature>
<dbReference type="PROSITE" id="PS50005">
    <property type="entry name" value="TPR"/>
    <property type="match status" value="1"/>
</dbReference>
<dbReference type="RefSeq" id="WP_023572975.1">
    <property type="nucleotide sequence ID" value="NZ_AVCS01000006.1"/>
</dbReference>
<dbReference type="PANTHER" id="PTHR43280">
    <property type="entry name" value="ARAC-FAMILY TRANSCRIPTIONAL REGULATOR"/>
    <property type="match status" value="1"/>
</dbReference>
<dbReference type="GO" id="GO:0043565">
    <property type="term" value="F:sequence-specific DNA binding"/>
    <property type="evidence" value="ECO:0007669"/>
    <property type="project" value="InterPro"/>
</dbReference>
<evidence type="ECO:0000256" key="2">
    <source>
        <dbReference type="ARBA" id="ARBA00023125"/>
    </source>
</evidence>
<dbReference type="InterPro" id="IPR009057">
    <property type="entry name" value="Homeodomain-like_sf"/>
</dbReference>
<evidence type="ECO:0000256" key="1">
    <source>
        <dbReference type="ARBA" id="ARBA00023015"/>
    </source>
</evidence>
<evidence type="ECO:0000256" key="6">
    <source>
        <dbReference type="SAM" id="Phobius"/>
    </source>
</evidence>
<dbReference type="InterPro" id="IPR011990">
    <property type="entry name" value="TPR-like_helical_dom_sf"/>
</dbReference>
<keyword evidence="10" id="KW-1185">Reference proteome</keyword>